<keyword evidence="4" id="KW-1185">Reference proteome</keyword>
<dbReference type="EMBL" id="JAHWXS010000087">
    <property type="protein sequence ID" value="MFK5736998.1"/>
    <property type="molecule type" value="Genomic_DNA"/>
</dbReference>
<sequence>MYTVSHTYNCLAEVRTPTGAWELITYDPVGHKRSNNLPGTLPRVSKHEVRPGNADEVPKAGASCNQIVSYAYTVNTEEDG</sequence>
<organism evidence="2 4">
    <name type="scientific">Pseudomonas urmiensis</name>
    <dbReference type="NCBI Taxonomy" id="2745493"/>
    <lineage>
        <taxon>Bacteria</taxon>
        <taxon>Pseudomonadati</taxon>
        <taxon>Pseudomonadota</taxon>
        <taxon>Gammaproteobacteria</taxon>
        <taxon>Pseudomonadales</taxon>
        <taxon>Pseudomonadaceae</taxon>
        <taxon>Pseudomonas</taxon>
    </lineage>
</organism>
<feature type="non-terminal residue" evidence="2">
    <location>
        <position position="80"/>
    </location>
</feature>
<dbReference type="Proteomes" id="UP001621534">
    <property type="component" value="Unassembled WGS sequence"/>
</dbReference>
<evidence type="ECO:0000313" key="3">
    <source>
        <dbReference type="EMBL" id="MFK5737001.1"/>
    </source>
</evidence>
<comment type="caution">
    <text evidence="2">The sequence shown here is derived from an EMBL/GenBank/DDBJ whole genome shotgun (WGS) entry which is preliminary data.</text>
</comment>
<evidence type="ECO:0000256" key="1">
    <source>
        <dbReference type="SAM" id="MobiDB-lite"/>
    </source>
</evidence>
<feature type="region of interest" description="Disordered" evidence="1">
    <location>
        <begin position="32"/>
        <end position="58"/>
    </location>
</feature>
<evidence type="ECO:0000313" key="4">
    <source>
        <dbReference type="Proteomes" id="UP001621534"/>
    </source>
</evidence>
<reference evidence="2" key="2">
    <citation type="submission" date="2021-07" db="EMBL/GenBank/DDBJ databases">
        <authorList>
            <person name="Wevar Oller A.L."/>
            <person name="Talano M.A."/>
            <person name="Torres Tejerizo G.A."/>
            <person name="Agostini E."/>
        </authorList>
    </citation>
    <scope>NUCLEOTIDE SEQUENCE</scope>
    <source>
        <strain evidence="2">AW4</strain>
    </source>
</reference>
<accession>A0ABW8P451</accession>
<evidence type="ECO:0000313" key="2">
    <source>
        <dbReference type="EMBL" id="MFK5736998.1"/>
    </source>
</evidence>
<reference evidence="2 4" key="1">
    <citation type="journal article" date="2012" name="Plant Soil">
        <title>Screening of plant growth-promoting traits in arsenic-resistant bacteria isolated from the rhizosphere of soybean plants from Argentinean agricultural soil.</title>
        <authorList>
            <person name="Wevar Oller A.L."/>
            <person name="Talano M.A."/>
            <person name="Agostini E."/>
        </authorList>
    </citation>
    <scope>NUCLEOTIDE SEQUENCE [LARGE SCALE GENOMIC DNA]</scope>
    <source>
        <strain evidence="2 4">AW4</strain>
    </source>
</reference>
<dbReference type="RefSeq" id="WP_405130392.1">
    <property type="nucleotide sequence ID" value="NZ_JAHWXS010000087.1"/>
</dbReference>
<name>A0ABW8P451_9PSED</name>
<gene>
    <name evidence="2" type="ORF">KW869_26070</name>
    <name evidence="3" type="ORF">KW869_26085</name>
</gene>
<dbReference type="EMBL" id="JAHWXS010000090">
    <property type="protein sequence ID" value="MFK5737001.1"/>
    <property type="molecule type" value="Genomic_DNA"/>
</dbReference>
<proteinExistence type="predicted"/>
<protein>
    <submittedName>
        <fullName evidence="2">Uncharacterized protein</fullName>
    </submittedName>
</protein>